<feature type="compositionally biased region" description="Polar residues" evidence="1">
    <location>
        <begin position="219"/>
        <end position="229"/>
    </location>
</feature>
<feature type="compositionally biased region" description="Low complexity" evidence="1">
    <location>
        <begin position="88"/>
        <end position="106"/>
    </location>
</feature>
<keyword evidence="2" id="KW-0812">Transmembrane</keyword>
<evidence type="ECO:0000313" key="4">
    <source>
        <dbReference type="Proteomes" id="UP001295740"/>
    </source>
</evidence>
<protein>
    <submittedName>
        <fullName evidence="3">Uu.00g050000.m01.CDS01</fullName>
    </submittedName>
</protein>
<accession>A0AAI8VCJ7</accession>
<keyword evidence="2" id="KW-1133">Transmembrane helix</keyword>
<evidence type="ECO:0000256" key="2">
    <source>
        <dbReference type="SAM" id="Phobius"/>
    </source>
</evidence>
<keyword evidence="2" id="KW-0472">Membrane</keyword>
<reference evidence="3" key="1">
    <citation type="submission" date="2023-10" db="EMBL/GenBank/DDBJ databases">
        <authorList>
            <person name="Hackl T."/>
        </authorList>
    </citation>
    <scope>NUCLEOTIDE SEQUENCE</scope>
</reference>
<sequence>MALFNPLQFLVFPFVFLIALPLALCAGFTTILAFLVLFLRLFAVYFDIGLETLHLMIVGHSAQHRYIASRRNSPSHPVAGPYSGDTLPPSSSAGSSPASSSGGSSSRYRQHRRNNKRQGSASVPITPGVGAPGVYARPSSAGLDRDFEGLGGWRLDSVDVDADAAEYNLNSRLEIPDRRHHFRTQSGPGAVLAGGTTGVGLYAKAGTRSNAHSPVGLRMTTSPNSARSRTPTTTKPPTFTRVDHDGYFPPYEGKTLKKKVSG</sequence>
<feature type="transmembrane region" description="Helical" evidence="2">
    <location>
        <begin position="12"/>
        <end position="39"/>
    </location>
</feature>
<dbReference type="AlphaFoldDB" id="A0AAI8VCJ7"/>
<gene>
    <name evidence="3" type="ORF">KHLLAP_LOCUS2615</name>
</gene>
<feature type="compositionally biased region" description="Low complexity" evidence="1">
    <location>
        <begin position="230"/>
        <end position="240"/>
    </location>
</feature>
<name>A0AAI8VCJ7_9PEZI</name>
<evidence type="ECO:0000256" key="1">
    <source>
        <dbReference type="SAM" id="MobiDB-lite"/>
    </source>
</evidence>
<feature type="region of interest" description="Disordered" evidence="1">
    <location>
        <begin position="210"/>
        <end position="262"/>
    </location>
</feature>
<dbReference type="Proteomes" id="UP001295740">
    <property type="component" value="Unassembled WGS sequence"/>
</dbReference>
<feature type="region of interest" description="Disordered" evidence="1">
    <location>
        <begin position="73"/>
        <end position="137"/>
    </location>
</feature>
<evidence type="ECO:0000313" key="3">
    <source>
        <dbReference type="EMBL" id="CAJ2502147.1"/>
    </source>
</evidence>
<organism evidence="3 4">
    <name type="scientific">Anthostomella pinea</name>
    <dbReference type="NCBI Taxonomy" id="933095"/>
    <lineage>
        <taxon>Eukaryota</taxon>
        <taxon>Fungi</taxon>
        <taxon>Dikarya</taxon>
        <taxon>Ascomycota</taxon>
        <taxon>Pezizomycotina</taxon>
        <taxon>Sordariomycetes</taxon>
        <taxon>Xylariomycetidae</taxon>
        <taxon>Xylariales</taxon>
        <taxon>Xylariaceae</taxon>
        <taxon>Anthostomella</taxon>
    </lineage>
</organism>
<dbReference type="EMBL" id="CAUWAG010000003">
    <property type="protein sequence ID" value="CAJ2502147.1"/>
    <property type="molecule type" value="Genomic_DNA"/>
</dbReference>
<comment type="caution">
    <text evidence="3">The sequence shown here is derived from an EMBL/GenBank/DDBJ whole genome shotgun (WGS) entry which is preliminary data.</text>
</comment>
<proteinExistence type="predicted"/>
<keyword evidence="4" id="KW-1185">Reference proteome</keyword>